<dbReference type="EMBL" id="CP020867">
    <property type="protein sequence ID" value="ARJ57123.1"/>
    <property type="molecule type" value="Genomic_DNA"/>
</dbReference>
<evidence type="ECO:0000313" key="2">
    <source>
        <dbReference type="EMBL" id="ARJ57123.1"/>
    </source>
</evidence>
<reference evidence="2 3" key="1">
    <citation type="submission" date="2017-04" db="EMBL/GenBank/DDBJ databases">
        <title>Complete genome sequence of the Campylobacter cuniculorum type strain LMG24588.</title>
        <authorList>
            <person name="Miller W.G."/>
            <person name="Yee E."/>
            <person name="Revez J."/>
            <person name="Bono J.L."/>
            <person name="Rossi M."/>
        </authorList>
    </citation>
    <scope>NUCLEOTIDE SEQUENCE [LARGE SCALE GENOMIC DNA]</scope>
    <source>
        <strain evidence="2 3">LMG 24588</strain>
    </source>
</reference>
<protein>
    <submittedName>
        <fullName evidence="2">Uncharacterized protein</fullName>
    </submittedName>
</protein>
<dbReference type="KEGG" id="ccun:CCUN_1540"/>
<proteinExistence type="predicted"/>
<dbReference type="RefSeq" id="WP_085296676.1">
    <property type="nucleotide sequence ID" value="NZ_CP020867.1"/>
</dbReference>
<organism evidence="2 3">
    <name type="scientific">Campylobacter cuniculorum DSM 23162 = LMG 24588</name>
    <dbReference type="NCBI Taxonomy" id="1121267"/>
    <lineage>
        <taxon>Bacteria</taxon>
        <taxon>Pseudomonadati</taxon>
        <taxon>Campylobacterota</taxon>
        <taxon>Epsilonproteobacteria</taxon>
        <taxon>Campylobacterales</taxon>
        <taxon>Campylobacteraceae</taxon>
        <taxon>Campylobacter</taxon>
    </lineage>
</organism>
<accession>A0A1W6BYG0</accession>
<sequence length="123" mass="14895">MTKEEFKHLRAEAGFKSDAELARALNISVLNINNWNMGYYPYPKYLRNILTLFKLKNHFDKEEYDNFLLNFIPKRRIKKHIKKEDRDFVKNAKIILKDKNLEELEKENQKLKQEIEVLENLLI</sequence>
<dbReference type="AlphaFoldDB" id="A0A1W6BYG0"/>
<gene>
    <name evidence="2" type="ORF">CCUN_1540</name>
</gene>
<evidence type="ECO:0000256" key="1">
    <source>
        <dbReference type="SAM" id="Coils"/>
    </source>
</evidence>
<dbReference type="Proteomes" id="UP000192902">
    <property type="component" value="Chromosome"/>
</dbReference>
<keyword evidence="1" id="KW-0175">Coiled coil</keyword>
<feature type="coiled-coil region" evidence="1">
    <location>
        <begin position="94"/>
        <end position="121"/>
    </location>
</feature>
<dbReference type="STRING" id="1121267.CCUN_1540"/>
<name>A0A1W6BYG0_9BACT</name>
<evidence type="ECO:0000313" key="3">
    <source>
        <dbReference type="Proteomes" id="UP000192902"/>
    </source>
</evidence>